<dbReference type="STRING" id="656914.SAMN00017405_1886"/>
<dbReference type="SUPFAM" id="SSF90123">
    <property type="entry name" value="ABC transporter transmembrane region"/>
    <property type="match status" value="1"/>
</dbReference>
<dbReference type="FunFam" id="3.40.50.300:FF:000218">
    <property type="entry name" value="Multidrug ABC transporter ATP-binding protein"/>
    <property type="match status" value="1"/>
</dbReference>
<dbReference type="Pfam" id="PF00664">
    <property type="entry name" value="ABC_membrane"/>
    <property type="match status" value="1"/>
</dbReference>
<dbReference type="GO" id="GO:0005524">
    <property type="term" value="F:ATP binding"/>
    <property type="evidence" value="ECO:0007669"/>
    <property type="project" value="UniProtKB-KW"/>
</dbReference>
<dbReference type="InterPro" id="IPR003593">
    <property type="entry name" value="AAA+_ATPase"/>
</dbReference>
<dbReference type="CDD" id="cd18549">
    <property type="entry name" value="ABC_6TM_YwjA_like"/>
    <property type="match status" value="1"/>
</dbReference>
<keyword evidence="4 10" id="KW-0067">ATP-binding</keyword>
<dbReference type="Pfam" id="PF00005">
    <property type="entry name" value="ABC_tran"/>
    <property type="match status" value="1"/>
</dbReference>
<reference evidence="10 11" key="1">
    <citation type="submission" date="2017-04" db="EMBL/GenBank/DDBJ databases">
        <authorList>
            <person name="Afonso C.L."/>
            <person name="Miller P.J."/>
            <person name="Scott M.A."/>
            <person name="Spackman E."/>
            <person name="Goraichik I."/>
            <person name="Dimitrov K.M."/>
            <person name="Suarez D.L."/>
            <person name="Swayne D.E."/>
        </authorList>
    </citation>
    <scope>NUCLEOTIDE SEQUENCE [LARGE SCALE GENOMIC DNA]</scope>
    <source>
        <strain evidence="10 11">DSM 11270</strain>
    </source>
</reference>
<dbReference type="OrthoDB" id="9771903at2"/>
<dbReference type="SMART" id="SM00382">
    <property type="entry name" value="AAA"/>
    <property type="match status" value="1"/>
</dbReference>
<keyword evidence="5 7" id="KW-1133">Transmembrane helix</keyword>
<dbReference type="PROSITE" id="PS00211">
    <property type="entry name" value="ABC_TRANSPORTER_1"/>
    <property type="match status" value="1"/>
</dbReference>
<feature type="transmembrane region" description="Helical" evidence="7">
    <location>
        <begin position="53"/>
        <end position="74"/>
    </location>
</feature>
<proteinExistence type="predicted"/>
<dbReference type="RefSeq" id="WP_084053474.1">
    <property type="nucleotide sequence ID" value="NZ_FWWT01000020.1"/>
</dbReference>
<evidence type="ECO:0000256" key="3">
    <source>
        <dbReference type="ARBA" id="ARBA00022741"/>
    </source>
</evidence>
<gene>
    <name evidence="10" type="ORF">SAMN00017405_1886</name>
</gene>
<evidence type="ECO:0000259" key="8">
    <source>
        <dbReference type="PROSITE" id="PS50893"/>
    </source>
</evidence>
<dbReference type="PROSITE" id="PS50929">
    <property type="entry name" value="ABC_TM1F"/>
    <property type="match status" value="1"/>
</dbReference>
<dbReference type="InterPro" id="IPR027417">
    <property type="entry name" value="P-loop_NTPase"/>
</dbReference>
<dbReference type="InterPro" id="IPR003439">
    <property type="entry name" value="ABC_transporter-like_ATP-bd"/>
</dbReference>
<dbReference type="SUPFAM" id="SSF52540">
    <property type="entry name" value="P-loop containing nucleoside triphosphate hydrolases"/>
    <property type="match status" value="1"/>
</dbReference>
<protein>
    <submittedName>
        <fullName evidence="10">ATP-binding cassette, subfamily B</fullName>
    </submittedName>
</protein>
<evidence type="ECO:0000256" key="4">
    <source>
        <dbReference type="ARBA" id="ARBA00022840"/>
    </source>
</evidence>
<evidence type="ECO:0000313" key="10">
    <source>
        <dbReference type="EMBL" id="SMB92026.1"/>
    </source>
</evidence>
<comment type="subcellular location">
    <subcellularLocation>
        <location evidence="1">Cell membrane</location>
        <topology evidence="1">Multi-pass membrane protein</topology>
    </subcellularLocation>
</comment>
<feature type="domain" description="ABC transmembrane type-1" evidence="9">
    <location>
        <begin position="17"/>
        <end position="299"/>
    </location>
</feature>
<dbReference type="InterPro" id="IPR017871">
    <property type="entry name" value="ABC_transporter-like_CS"/>
</dbReference>
<dbReference type="Gene3D" id="1.20.1560.10">
    <property type="entry name" value="ABC transporter type 1, transmembrane domain"/>
    <property type="match status" value="1"/>
</dbReference>
<sequence>MLKRFAKYYKNHLPLFVLDFSCAFLMSLLDLAFPSIVRIFIDDLLPNKNITLIIWVGAGLLFLYILKYILYYIVTYWGHVLGIRLEYDMRKDLFHHINKLPFSYFDNTKTGHVMSRLVNDLNEISELAHHGPEDTFIASVTIVGSLAILFSINWQLSLVVTLYVLILIYFATVKNKKMREIFMEMRLRIADINAQAEDSISGIRTVKTYTNEAFEEEKFDLGNKSFKETKERSFKVMGSFYAGIDFISNLINLSVLVIGGALIYYNQLKVGEFVGFFLYVSMFMKPIRKIVDLMEIYQRGMAGFRRFMESLDLQPEITDSKEAITLNKVTGKITFDNVNFSYTKNKAVLKDINLTINPKEMIAIVGPSGSGKTTLSNLIPRLYEVDSGSIKIDDLDIRNITQHSLRENMGIIQQDVFLFSGSVRDNISYGKRDATNKEIINAAKAANAHEFIMALEDGYDTYIGERGTKLSGGQKQRLSIARLFLKNPSILILDEATSALDNETEKIIQESFNKLTKDRTTLIIAHRLGTIKHAQRILVLTEDGIVEEGTHDSLMKNQGVYYNLYQAQF</sequence>
<keyword evidence="2 7" id="KW-0812">Transmembrane</keyword>
<evidence type="ECO:0000256" key="7">
    <source>
        <dbReference type="SAM" id="Phobius"/>
    </source>
</evidence>
<name>A0A1W1VFE8_DESTI</name>
<dbReference type="AlphaFoldDB" id="A0A1W1VFE8"/>
<evidence type="ECO:0000259" key="9">
    <source>
        <dbReference type="PROSITE" id="PS50929"/>
    </source>
</evidence>
<dbReference type="Proteomes" id="UP000192731">
    <property type="component" value="Unassembled WGS sequence"/>
</dbReference>
<feature type="domain" description="ABC transporter" evidence="8">
    <location>
        <begin position="333"/>
        <end position="567"/>
    </location>
</feature>
<keyword evidence="3" id="KW-0547">Nucleotide-binding</keyword>
<feature type="transmembrane region" description="Helical" evidence="7">
    <location>
        <begin position="158"/>
        <end position="175"/>
    </location>
</feature>
<keyword evidence="6 7" id="KW-0472">Membrane</keyword>
<dbReference type="Gene3D" id="3.40.50.300">
    <property type="entry name" value="P-loop containing nucleotide triphosphate hydrolases"/>
    <property type="match status" value="1"/>
</dbReference>
<dbReference type="InterPro" id="IPR011527">
    <property type="entry name" value="ABC1_TM_dom"/>
</dbReference>
<evidence type="ECO:0000256" key="2">
    <source>
        <dbReference type="ARBA" id="ARBA00022692"/>
    </source>
</evidence>
<dbReference type="InterPro" id="IPR036640">
    <property type="entry name" value="ABC1_TM_sf"/>
</dbReference>
<accession>A0A1W1VFE8</accession>
<evidence type="ECO:0000256" key="5">
    <source>
        <dbReference type="ARBA" id="ARBA00022989"/>
    </source>
</evidence>
<evidence type="ECO:0000313" key="11">
    <source>
        <dbReference type="Proteomes" id="UP000192731"/>
    </source>
</evidence>
<dbReference type="PROSITE" id="PS50893">
    <property type="entry name" value="ABC_TRANSPORTER_2"/>
    <property type="match status" value="1"/>
</dbReference>
<keyword evidence="11" id="KW-1185">Reference proteome</keyword>
<organism evidence="10 11">
    <name type="scientific">Desulfonispora thiosulfatigenes DSM 11270</name>
    <dbReference type="NCBI Taxonomy" id="656914"/>
    <lineage>
        <taxon>Bacteria</taxon>
        <taxon>Bacillati</taxon>
        <taxon>Bacillota</taxon>
        <taxon>Clostridia</taxon>
        <taxon>Eubacteriales</taxon>
        <taxon>Peptococcaceae</taxon>
        <taxon>Desulfonispora</taxon>
    </lineage>
</organism>
<feature type="transmembrane region" description="Helical" evidence="7">
    <location>
        <begin position="240"/>
        <end position="264"/>
    </location>
</feature>
<feature type="transmembrane region" description="Helical" evidence="7">
    <location>
        <begin position="12"/>
        <end position="33"/>
    </location>
</feature>
<evidence type="ECO:0000256" key="6">
    <source>
        <dbReference type="ARBA" id="ARBA00023136"/>
    </source>
</evidence>
<dbReference type="InterPro" id="IPR039421">
    <property type="entry name" value="Type_1_exporter"/>
</dbReference>
<dbReference type="GO" id="GO:0015421">
    <property type="term" value="F:ABC-type oligopeptide transporter activity"/>
    <property type="evidence" value="ECO:0007669"/>
    <property type="project" value="TreeGrafter"/>
</dbReference>
<evidence type="ECO:0000256" key="1">
    <source>
        <dbReference type="ARBA" id="ARBA00004651"/>
    </source>
</evidence>
<dbReference type="EMBL" id="FWWT01000020">
    <property type="protein sequence ID" value="SMB92026.1"/>
    <property type="molecule type" value="Genomic_DNA"/>
</dbReference>
<dbReference type="PANTHER" id="PTHR43394">
    <property type="entry name" value="ATP-DEPENDENT PERMEASE MDL1, MITOCHONDRIAL"/>
    <property type="match status" value="1"/>
</dbReference>
<dbReference type="PANTHER" id="PTHR43394:SF1">
    <property type="entry name" value="ATP-BINDING CASSETTE SUB-FAMILY B MEMBER 10, MITOCHONDRIAL"/>
    <property type="match status" value="1"/>
</dbReference>
<dbReference type="GO" id="GO:0005886">
    <property type="term" value="C:plasma membrane"/>
    <property type="evidence" value="ECO:0007669"/>
    <property type="project" value="UniProtKB-SubCell"/>
</dbReference>
<dbReference type="GO" id="GO:0016887">
    <property type="term" value="F:ATP hydrolysis activity"/>
    <property type="evidence" value="ECO:0007669"/>
    <property type="project" value="InterPro"/>
</dbReference>